<feature type="domain" description="DUF4440" evidence="1">
    <location>
        <begin position="18"/>
        <end position="123"/>
    </location>
</feature>
<proteinExistence type="predicted"/>
<dbReference type="Proteomes" id="UP000609064">
    <property type="component" value="Unassembled WGS sequence"/>
</dbReference>
<name>A0A917DXL7_9BACT</name>
<reference evidence="2" key="2">
    <citation type="submission" date="2020-09" db="EMBL/GenBank/DDBJ databases">
        <authorList>
            <person name="Sun Q."/>
            <person name="Zhou Y."/>
        </authorList>
    </citation>
    <scope>NUCLEOTIDE SEQUENCE</scope>
    <source>
        <strain evidence="2">CGMCC 1.15958</strain>
    </source>
</reference>
<reference evidence="2" key="1">
    <citation type="journal article" date="2014" name="Int. J. Syst. Evol. Microbiol.">
        <title>Complete genome sequence of Corynebacterium casei LMG S-19264T (=DSM 44701T), isolated from a smear-ripened cheese.</title>
        <authorList>
            <consortium name="US DOE Joint Genome Institute (JGI-PGF)"/>
            <person name="Walter F."/>
            <person name="Albersmeier A."/>
            <person name="Kalinowski J."/>
            <person name="Ruckert C."/>
        </authorList>
    </citation>
    <scope>NUCLEOTIDE SEQUENCE</scope>
    <source>
        <strain evidence="2">CGMCC 1.15958</strain>
    </source>
</reference>
<dbReference type="Pfam" id="PF14534">
    <property type="entry name" value="DUF4440"/>
    <property type="match status" value="1"/>
</dbReference>
<dbReference type="InterPro" id="IPR027843">
    <property type="entry name" value="DUF4440"/>
</dbReference>
<sequence>MFSFNSKAQNADDLKQIIIKKYKRVRTTLKNGDPNYVLEMLANDAILFLPNGTEVVGKAALKPFYEKVALTGIDIESTPTAVELLSETTAFEVGIFTSTTKTSKKNSAKYINIWKKIDGDWKLYKAIDQAKL</sequence>
<comment type="caution">
    <text evidence="2">The sequence shown here is derived from an EMBL/GenBank/DDBJ whole genome shotgun (WGS) entry which is preliminary data.</text>
</comment>
<accession>A0A917DXL7</accession>
<dbReference type="Gene3D" id="3.10.450.50">
    <property type="match status" value="1"/>
</dbReference>
<dbReference type="InterPro" id="IPR032710">
    <property type="entry name" value="NTF2-like_dom_sf"/>
</dbReference>
<dbReference type="EMBL" id="BMKK01000015">
    <property type="protein sequence ID" value="GGD79870.1"/>
    <property type="molecule type" value="Genomic_DNA"/>
</dbReference>
<dbReference type="AlphaFoldDB" id="A0A917DXL7"/>
<protein>
    <recommendedName>
        <fullName evidence="1">DUF4440 domain-containing protein</fullName>
    </recommendedName>
</protein>
<evidence type="ECO:0000313" key="2">
    <source>
        <dbReference type="EMBL" id="GGD79870.1"/>
    </source>
</evidence>
<dbReference type="SUPFAM" id="SSF54427">
    <property type="entry name" value="NTF2-like"/>
    <property type="match status" value="1"/>
</dbReference>
<organism evidence="2 3">
    <name type="scientific">Emticicia aquatilis</name>
    <dbReference type="NCBI Taxonomy" id="1537369"/>
    <lineage>
        <taxon>Bacteria</taxon>
        <taxon>Pseudomonadati</taxon>
        <taxon>Bacteroidota</taxon>
        <taxon>Cytophagia</taxon>
        <taxon>Cytophagales</taxon>
        <taxon>Leadbetterellaceae</taxon>
        <taxon>Emticicia</taxon>
    </lineage>
</organism>
<keyword evidence="3" id="KW-1185">Reference proteome</keyword>
<evidence type="ECO:0000313" key="3">
    <source>
        <dbReference type="Proteomes" id="UP000609064"/>
    </source>
</evidence>
<evidence type="ECO:0000259" key="1">
    <source>
        <dbReference type="Pfam" id="PF14534"/>
    </source>
</evidence>
<gene>
    <name evidence="2" type="ORF">GCM10011514_49820</name>
</gene>